<dbReference type="EMBL" id="CADCUO010000032">
    <property type="protein sequence ID" value="CAA9375158.1"/>
    <property type="molecule type" value="Genomic_DNA"/>
</dbReference>
<evidence type="ECO:0000259" key="3">
    <source>
        <dbReference type="SMART" id="SM01119"/>
    </source>
</evidence>
<dbReference type="Pfam" id="PF14031">
    <property type="entry name" value="D-ser_dehydrat"/>
    <property type="match status" value="1"/>
</dbReference>
<dbReference type="InterPro" id="IPR029066">
    <property type="entry name" value="PLP-binding_barrel"/>
</dbReference>
<dbReference type="PANTHER" id="PTHR28004">
    <property type="entry name" value="ZGC:162816-RELATED"/>
    <property type="match status" value="1"/>
</dbReference>
<dbReference type="GO" id="GO:0008721">
    <property type="term" value="F:D-serine ammonia-lyase activity"/>
    <property type="evidence" value="ECO:0007669"/>
    <property type="project" value="UniProtKB-EC"/>
</dbReference>
<name>A0A6J4N5E2_9ACTN</name>
<dbReference type="SMART" id="SM01119">
    <property type="entry name" value="D-ser_dehydrat"/>
    <property type="match status" value="1"/>
</dbReference>
<organism evidence="4">
    <name type="scientific">uncultured Propionibacteriaceae bacterium</name>
    <dbReference type="NCBI Taxonomy" id="257457"/>
    <lineage>
        <taxon>Bacteria</taxon>
        <taxon>Bacillati</taxon>
        <taxon>Actinomycetota</taxon>
        <taxon>Actinomycetes</taxon>
        <taxon>Propionibacteriales</taxon>
        <taxon>Propionibacteriaceae</taxon>
        <taxon>environmental samples</taxon>
    </lineage>
</organism>
<sequence length="437" mass="46077">MLEPAPDARLAKLEAFLAAQGRECLDWRYKGFGSLPTTPTIDQVRQHGVALFDLGTPMMTIDISAVADNLVAMSTWCSERGLSLAPHGKTTMAPILWLGQLMAGCTAITVANGSQLRAARAFGVPDIQLANELVGSADVAWVAAELAADPEFGFLCWVDSVAAVERMARAVTTAGAPIPVCVEVGAAAGRTGARTVAEALTVAAAVRAEPNLVLAGVSGYEGAVATAGIDPAGLQAVDAFLELMLSVHRRLDGQYQTDRVTVTAGGSAYFDRVAAVLGPLVGTGTQPVDVVLRSGAYVVHDDIHYRDITPSTRSAGPQLRSAIHVWAGVLSRPEPDLVIIDAGRRDLPFDLDLPVVLAAHRHGMESWLPIGPAQVTALNDQHGFVRIDPGSPVQVGDVVKLGLSHPCTAFDKWRAIAMVDSADDPDPWVTDVALTYF</sequence>
<dbReference type="Pfam" id="PF01168">
    <property type="entry name" value="Ala_racemase_N"/>
    <property type="match status" value="1"/>
</dbReference>
<dbReference type="InterPro" id="IPR042208">
    <property type="entry name" value="D-ser_dehydrat-like_sf"/>
</dbReference>
<proteinExistence type="inferred from homology"/>
<protein>
    <submittedName>
        <fullName evidence="4">Cryptic D-serine deaminase</fullName>
        <ecNumber evidence="4">4.3.1.18</ecNumber>
    </submittedName>
</protein>
<gene>
    <name evidence="4" type="ORF">AVDCRST_MAG75-459</name>
</gene>
<dbReference type="InterPro" id="IPR051466">
    <property type="entry name" value="D-amino_acid_metab_enzyme"/>
</dbReference>
<accession>A0A6J4N5E2</accession>
<comment type="similarity">
    <text evidence="1">Belongs to the DSD1 family.</text>
</comment>
<evidence type="ECO:0000256" key="2">
    <source>
        <dbReference type="ARBA" id="ARBA00023239"/>
    </source>
</evidence>
<dbReference type="PANTHER" id="PTHR28004:SF8">
    <property type="entry name" value="D-SERINE DEAMINASE"/>
    <property type="match status" value="1"/>
</dbReference>
<dbReference type="Gene3D" id="3.20.20.10">
    <property type="entry name" value="Alanine racemase"/>
    <property type="match status" value="1"/>
</dbReference>
<dbReference type="AlphaFoldDB" id="A0A6J4N5E2"/>
<dbReference type="SUPFAM" id="SSF51419">
    <property type="entry name" value="PLP-binding barrel"/>
    <property type="match status" value="1"/>
</dbReference>
<dbReference type="EC" id="4.3.1.18" evidence="4"/>
<dbReference type="InterPro" id="IPR001608">
    <property type="entry name" value="Ala_racemase_N"/>
</dbReference>
<keyword evidence="2 4" id="KW-0456">Lyase</keyword>
<evidence type="ECO:0000313" key="4">
    <source>
        <dbReference type="EMBL" id="CAA9375158.1"/>
    </source>
</evidence>
<evidence type="ECO:0000256" key="1">
    <source>
        <dbReference type="ARBA" id="ARBA00005323"/>
    </source>
</evidence>
<dbReference type="Gene3D" id="2.40.37.20">
    <property type="entry name" value="D-serine dehydratase-like domain"/>
    <property type="match status" value="1"/>
</dbReference>
<feature type="domain" description="D-serine dehydratase-like" evidence="3">
    <location>
        <begin position="322"/>
        <end position="420"/>
    </location>
</feature>
<reference evidence="4" key="1">
    <citation type="submission" date="2020-02" db="EMBL/GenBank/DDBJ databases">
        <authorList>
            <person name="Meier V. D."/>
        </authorList>
    </citation>
    <scope>NUCLEOTIDE SEQUENCE</scope>
    <source>
        <strain evidence="4">AVDCRST_MAG75</strain>
    </source>
</reference>
<dbReference type="InterPro" id="IPR026956">
    <property type="entry name" value="D-ser_dehydrat-like_dom"/>
</dbReference>